<comment type="caution">
    <text evidence="8">The sequence shown here is derived from an EMBL/GenBank/DDBJ whole genome shotgun (WGS) entry which is preliminary data.</text>
</comment>
<feature type="transmembrane region" description="Helical" evidence="6">
    <location>
        <begin position="67"/>
        <end position="86"/>
    </location>
</feature>
<evidence type="ECO:0000313" key="8">
    <source>
        <dbReference type="EMBL" id="MEE1885931.1"/>
    </source>
</evidence>
<dbReference type="Pfam" id="PF12823">
    <property type="entry name" value="DUF3817"/>
    <property type="match status" value="1"/>
</dbReference>
<comment type="subcellular location">
    <subcellularLocation>
        <location evidence="1">Cell membrane</location>
        <topology evidence="1">Multi-pass membrane protein</topology>
    </subcellularLocation>
</comment>
<dbReference type="RefSeq" id="WP_330146822.1">
    <property type="nucleotide sequence ID" value="NZ_JAZDQU010000002.1"/>
</dbReference>
<feature type="transmembrane region" description="Helical" evidence="6">
    <location>
        <begin position="38"/>
        <end position="60"/>
    </location>
</feature>
<keyword evidence="3 6" id="KW-0812">Transmembrane</keyword>
<organism evidence="8 9">
    <name type="scientific">Pedobacter flavus</name>
    <dbReference type="NCBI Taxonomy" id="3113906"/>
    <lineage>
        <taxon>Bacteria</taxon>
        <taxon>Pseudomonadati</taxon>
        <taxon>Bacteroidota</taxon>
        <taxon>Sphingobacteriia</taxon>
        <taxon>Sphingobacteriales</taxon>
        <taxon>Sphingobacteriaceae</taxon>
        <taxon>Pedobacter</taxon>
    </lineage>
</organism>
<evidence type="ECO:0000256" key="1">
    <source>
        <dbReference type="ARBA" id="ARBA00004651"/>
    </source>
</evidence>
<accession>A0ABU7H5T4</accession>
<gene>
    <name evidence="8" type="ORF">VRU49_10940</name>
</gene>
<keyword evidence="4 6" id="KW-1133">Transmembrane helix</keyword>
<keyword evidence="2" id="KW-1003">Cell membrane</keyword>
<evidence type="ECO:0000256" key="4">
    <source>
        <dbReference type="ARBA" id="ARBA00022989"/>
    </source>
</evidence>
<proteinExistence type="predicted"/>
<feature type="domain" description="DUF3817" evidence="7">
    <location>
        <begin position="5"/>
        <end position="90"/>
    </location>
</feature>
<keyword evidence="9" id="KW-1185">Reference proteome</keyword>
<evidence type="ECO:0000256" key="3">
    <source>
        <dbReference type="ARBA" id="ARBA00022692"/>
    </source>
</evidence>
<evidence type="ECO:0000259" key="7">
    <source>
        <dbReference type="Pfam" id="PF12823"/>
    </source>
</evidence>
<dbReference type="PANTHER" id="PTHR40077:SF1">
    <property type="entry name" value="MEMBRANE PROTEIN"/>
    <property type="match status" value="1"/>
</dbReference>
<protein>
    <submittedName>
        <fullName evidence="8">DUF3817 domain-containing protein</fullName>
    </submittedName>
</protein>
<evidence type="ECO:0000256" key="6">
    <source>
        <dbReference type="SAM" id="Phobius"/>
    </source>
</evidence>
<dbReference type="PANTHER" id="PTHR40077">
    <property type="entry name" value="MEMBRANE PROTEIN-RELATED"/>
    <property type="match status" value="1"/>
</dbReference>
<dbReference type="Proteomes" id="UP001337681">
    <property type="component" value="Unassembled WGS sequence"/>
</dbReference>
<evidence type="ECO:0000256" key="5">
    <source>
        <dbReference type="ARBA" id="ARBA00023136"/>
    </source>
</evidence>
<name>A0ABU7H5T4_9SPHI</name>
<keyword evidence="5 6" id="KW-0472">Membrane</keyword>
<dbReference type="EMBL" id="JAZDQU010000002">
    <property type="protein sequence ID" value="MEE1885931.1"/>
    <property type="molecule type" value="Genomic_DNA"/>
</dbReference>
<evidence type="ECO:0000256" key="2">
    <source>
        <dbReference type="ARBA" id="ARBA00022475"/>
    </source>
</evidence>
<feature type="transmembrane region" description="Helical" evidence="6">
    <location>
        <begin position="12"/>
        <end position="32"/>
    </location>
</feature>
<reference evidence="8 9" key="1">
    <citation type="submission" date="2024-01" db="EMBL/GenBank/DDBJ databases">
        <title>Pedobacter sp. nov., isolated from oil-contaminated soil.</title>
        <authorList>
            <person name="Le N.T.T."/>
        </authorList>
    </citation>
    <scope>NUCLEOTIDE SEQUENCE [LARGE SCALE GENOMIC DNA]</scope>
    <source>
        <strain evidence="8 9">VNH31</strain>
    </source>
</reference>
<dbReference type="NCBIfam" id="TIGR03954">
    <property type="entry name" value="integ_memb_HG"/>
    <property type="match status" value="1"/>
</dbReference>
<sequence length="91" mass="10497">MGLLSLFKKVAIWEGVSNVLLFFVAMPLKYLADMPLMVTYVGWAHGLLFVVYIAMFFVLWSKLKWPFWKASLIGGASLIPFATFWVEKKYL</sequence>
<evidence type="ECO:0000313" key="9">
    <source>
        <dbReference type="Proteomes" id="UP001337681"/>
    </source>
</evidence>
<dbReference type="InterPro" id="IPR023845">
    <property type="entry name" value="DUF3817_TM"/>
</dbReference>